<protein>
    <submittedName>
        <fullName evidence="1">Uncharacterized protein</fullName>
    </submittedName>
</protein>
<proteinExistence type="predicted"/>
<evidence type="ECO:0000313" key="2">
    <source>
        <dbReference type="Proteomes" id="UP000249341"/>
    </source>
</evidence>
<dbReference type="OrthoDB" id="3382083at2"/>
<keyword evidence="2" id="KW-1185">Reference proteome</keyword>
<accession>A0A327ZCT2</accession>
<evidence type="ECO:0000313" key="1">
    <source>
        <dbReference type="EMBL" id="RAK36536.1"/>
    </source>
</evidence>
<name>A0A327ZCT2_9ACTN</name>
<dbReference type="EMBL" id="QLMJ01000008">
    <property type="protein sequence ID" value="RAK36536.1"/>
    <property type="molecule type" value="Genomic_DNA"/>
</dbReference>
<comment type="caution">
    <text evidence="1">The sequence shown here is derived from an EMBL/GenBank/DDBJ whole genome shotgun (WGS) entry which is preliminary data.</text>
</comment>
<gene>
    <name evidence="1" type="ORF">B0I29_108126</name>
</gene>
<dbReference type="AlphaFoldDB" id="A0A327ZCT2"/>
<organism evidence="1 2">
    <name type="scientific">Actinoplanes lutulentus</name>
    <dbReference type="NCBI Taxonomy" id="1287878"/>
    <lineage>
        <taxon>Bacteria</taxon>
        <taxon>Bacillati</taxon>
        <taxon>Actinomycetota</taxon>
        <taxon>Actinomycetes</taxon>
        <taxon>Micromonosporales</taxon>
        <taxon>Micromonosporaceae</taxon>
        <taxon>Actinoplanes</taxon>
    </lineage>
</organism>
<reference evidence="1 2" key="1">
    <citation type="submission" date="2018-06" db="EMBL/GenBank/DDBJ databases">
        <title>Genomic Encyclopedia of Type Strains, Phase III (KMG-III): the genomes of soil and plant-associated and newly described type strains.</title>
        <authorList>
            <person name="Whitman W."/>
        </authorList>
    </citation>
    <scope>NUCLEOTIDE SEQUENCE [LARGE SCALE GENOMIC DNA]</scope>
    <source>
        <strain evidence="1 2">CGMCC 4.7090</strain>
    </source>
</reference>
<sequence length="293" mass="31773">MPESTIEPVTVDVDDLALEPLGWSLQDVRARLVTDAPCHGKVSQRVAVSGTAHFTDTAWTDRFGAVTSRTPHVLVTVTRRGSGLLPSYAKVVAETTAAAARRPVRFTETSEAWQVQEPLTPQDLELRFTGYDFDSVPGTFRLPAGTARPVPVGIVDESTWPSLQIKAMTSAELSRGHFGDRLRINLDGIVELGTVEEILADRERHDVSPLDRFLDVPRVAVPALVLEVTDDTDFLLARHSLALPGTVPADAKAAARRRSPRFVAGWQLSTSSLAGTSAQVTIRIHDAADISLI</sequence>
<dbReference type="Proteomes" id="UP000249341">
    <property type="component" value="Unassembled WGS sequence"/>
</dbReference>
<dbReference type="RefSeq" id="WP_111650364.1">
    <property type="nucleotide sequence ID" value="NZ_JACHWI010000007.1"/>
</dbReference>